<dbReference type="InterPro" id="IPR038765">
    <property type="entry name" value="Papain-like_cys_pep_sf"/>
</dbReference>
<comment type="caution">
    <text evidence="2">The sequence shown here is derived from an EMBL/GenBank/DDBJ whole genome shotgun (WGS) entry which is preliminary data.</text>
</comment>
<evidence type="ECO:0000313" key="2">
    <source>
        <dbReference type="EMBL" id="OUD14602.1"/>
    </source>
</evidence>
<reference evidence="2 3" key="1">
    <citation type="submission" date="2016-12" db="EMBL/GenBank/DDBJ databases">
        <title>Thioflexothrix psekupsii D3 genome sequencing and assembly.</title>
        <authorList>
            <person name="Fomenkov A."/>
            <person name="Vincze T."/>
            <person name="Grabovich M."/>
            <person name="Anton B.P."/>
            <person name="Dubinina G."/>
            <person name="Orlova M."/>
            <person name="Belousova E."/>
            <person name="Roberts R.J."/>
        </authorList>
    </citation>
    <scope>NUCLEOTIDE SEQUENCE [LARGE SCALE GENOMIC DNA]</scope>
    <source>
        <strain evidence="2">D3</strain>
    </source>
</reference>
<dbReference type="SMART" id="SM00460">
    <property type="entry name" value="TGc"/>
    <property type="match status" value="1"/>
</dbReference>
<evidence type="ECO:0000259" key="1">
    <source>
        <dbReference type="SMART" id="SM00460"/>
    </source>
</evidence>
<dbReference type="RefSeq" id="WP_086488380.1">
    <property type="nucleotide sequence ID" value="NZ_MSLT01000012.1"/>
</dbReference>
<keyword evidence="3" id="KW-1185">Reference proteome</keyword>
<feature type="domain" description="Transglutaminase-like" evidence="1">
    <location>
        <begin position="177"/>
        <end position="247"/>
    </location>
</feature>
<dbReference type="AlphaFoldDB" id="A0A251XAQ2"/>
<dbReference type="Proteomes" id="UP000194798">
    <property type="component" value="Unassembled WGS sequence"/>
</dbReference>
<proteinExistence type="predicted"/>
<organism evidence="2 3">
    <name type="scientific">Thioflexithrix psekupsensis</name>
    <dbReference type="NCBI Taxonomy" id="1570016"/>
    <lineage>
        <taxon>Bacteria</taxon>
        <taxon>Pseudomonadati</taxon>
        <taxon>Pseudomonadota</taxon>
        <taxon>Gammaproteobacteria</taxon>
        <taxon>Thiotrichales</taxon>
        <taxon>Thioflexithrix</taxon>
    </lineage>
</organism>
<dbReference type="InterPro" id="IPR013589">
    <property type="entry name" value="Bac_transglu_N"/>
</dbReference>
<evidence type="ECO:0000313" key="3">
    <source>
        <dbReference type="Proteomes" id="UP000194798"/>
    </source>
</evidence>
<dbReference type="PANTHER" id="PTHR33490">
    <property type="entry name" value="BLR5614 PROTEIN-RELATED"/>
    <property type="match status" value="1"/>
</dbReference>
<protein>
    <submittedName>
        <fullName evidence="2">Transglutaminase</fullName>
    </submittedName>
</protein>
<dbReference type="Pfam" id="PF08379">
    <property type="entry name" value="Bact_transglu_N"/>
    <property type="match status" value="1"/>
</dbReference>
<dbReference type="OrthoDB" id="9804872at2"/>
<dbReference type="SUPFAM" id="SSF54001">
    <property type="entry name" value="Cysteine proteinases"/>
    <property type="match status" value="1"/>
</dbReference>
<sequence>MKYRVIHKTHYGYSDAVSLCQNEAHLLPRHCVYQQCLQATFTVDPTPAIQQQHTDFFGNQVNYFAIQSPHETLTITADSEVEIQYPGFSKLPIDSPAWEKVRETLETSLDNDVLEAKEFVLDSPFVGVDAALTHYALPSFTPNRPILDAVRDLMKRIFTEFSYDPHFTTIVTPLSEVLAHKRGVCQDFAHLMIACIRSQGLAARYVSGYLETLPPPGQEKLQGSDASHAWIAVFVPEQGWVDFDPTNYQIPTYQHITTAWGRDYSDVTPLKGVIFGGGTHTLMVSVDVNRLD</sequence>
<name>A0A251XAQ2_9GAMM</name>
<dbReference type="PANTHER" id="PTHR33490:SF7">
    <property type="entry name" value="BLR2979 PROTEIN"/>
    <property type="match status" value="1"/>
</dbReference>
<accession>A0A251XAQ2</accession>
<dbReference type="InterPro" id="IPR002931">
    <property type="entry name" value="Transglutaminase-like"/>
</dbReference>
<dbReference type="Pfam" id="PF01841">
    <property type="entry name" value="Transglut_core"/>
    <property type="match status" value="1"/>
</dbReference>
<gene>
    <name evidence="2" type="ORF">TPSD3_09980</name>
</gene>
<dbReference type="Gene3D" id="3.10.620.30">
    <property type="match status" value="1"/>
</dbReference>
<dbReference type="EMBL" id="MSLT01000012">
    <property type="protein sequence ID" value="OUD14602.1"/>
    <property type="molecule type" value="Genomic_DNA"/>
</dbReference>